<feature type="transmembrane region" description="Helical" evidence="1">
    <location>
        <begin position="46"/>
        <end position="62"/>
    </location>
</feature>
<dbReference type="AlphaFoldDB" id="A0A931FMN1"/>
<protein>
    <submittedName>
        <fullName evidence="2">Uncharacterized protein</fullName>
    </submittedName>
</protein>
<name>A0A931FMN1_9HYPH</name>
<dbReference type="Proteomes" id="UP000599312">
    <property type="component" value="Unassembled WGS sequence"/>
</dbReference>
<evidence type="ECO:0000313" key="3">
    <source>
        <dbReference type="Proteomes" id="UP000599312"/>
    </source>
</evidence>
<feature type="transmembrane region" description="Helical" evidence="1">
    <location>
        <begin position="74"/>
        <end position="100"/>
    </location>
</feature>
<keyword evidence="1" id="KW-0812">Transmembrane</keyword>
<feature type="transmembrane region" description="Helical" evidence="1">
    <location>
        <begin position="7"/>
        <end position="34"/>
    </location>
</feature>
<feature type="transmembrane region" description="Helical" evidence="1">
    <location>
        <begin position="112"/>
        <end position="137"/>
    </location>
</feature>
<evidence type="ECO:0000256" key="1">
    <source>
        <dbReference type="SAM" id="Phobius"/>
    </source>
</evidence>
<sequence length="151" mass="15641">MWRALLLGGVLVPVFIFAVITVSTLGFGILIPAFGLGILSTSWPELLIWAALVTLLVLPVVARRAGGNPTPYLVAGTVVGAIFPIAALAITIAATGAINLLGDTSKANLSDFAIISACLGATGIVVGGGIAFFYFLLAQLFVFRRKSLKPE</sequence>
<keyword evidence="1" id="KW-1133">Transmembrane helix</keyword>
<gene>
    <name evidence="2" type="ORF">I2H38_07565</name>
</gene>
<keyword evidence="3" id="KW-1185">Reference proteome</keyword>
<evidence type="ECO:0000313" key="2">
    <source>
        <dbReference type="EMBL" id="MBF9233239.1"/>
    </source>
</evidence>
<organism evidence="2 3">
    <name type="scientific">Microvirga alba</name>
    <dbReference type="NCBI Taxonomy" id="2791025"/>
    <lineage>
        <taxon>Bacteria</taxon>
        <taxon>Pseudomonadati</taxon>
        <taxon>Pseudomonadota</taxon>
        <taxon>Alphaproteobacteria</taxon>
        <taxon>Hyphomicrobiales</taxon>
        <taxon>Methylobacteriaceae</taxon>
        <taxon>Microvirga</taxon>
    </lineage>
</organism>
<reference evidence="2" key="1">
    <citation type="submission" date="2020-11" db="EMBL/GenBank/DDBJ databases">
        <authorList>
            <person name="Kim M.K."/>
        </authorList>
    </citation>
    <scope>NUCLEOTIDE SEQUENCE</scope>
    <source>
        <strain evidence="2">BT350</strain>
    </source>
</reference>
<dbReference type="RefSeq" id="WP_196271198.1">
    <property type="nucleotide sequence ID" value="NZ_JADQDO010000002.1"/>
</dbReference>
<comment type="caution">
    <text evidence="2">The sequence shown here is derived from an EMBL/GenBank/DDBJ whole genome shotgun (WGS) entry which is preliminary data.</text>
</comment>
<proteinExistence type="predicted"/>
<dbReference type="EMBL" id="JADQDO010000002">
    <property type="protein sequence ID" value="MBF9233239.1"/>
    <property type="molecule type" value="Genomic_DNA"/>
</dbReference>
<accession>A0A931FMN1</accession>
<keyword evidence="1" id="KW-0472">Membrane</keyword>